<dbReference type="InterPro" id="IPR016095">
    <property type="entry name" value="Ribosomal_uL1_3-a/b-sand"/>
</dbReference>
<evidence type="ECO:0000313" key="2">
    <source>
        <dbReference type="Proteomes" id="UP001061958"/>
    </source>
</evidence>
<reference evidence="1" key="1">
    <citation type="journal article" date="2022" name="Proc. Natl. Acad. Sci. U.S.A.">
        <title>Life cycle and functional genomics of the unicellular red alga Galdieria for elucidating algal and plant evolution and industrial use.</title>
        <authorList>
            <person name="Hirooka S."/>
            <person name="Itabashi T."/>
            <person name="Ichinose T.M."/>
            <person name="Onuma R."/>
            <person name="Fujiwara T."/>
            <person name="Yamashita S."/>
            <person name="Jong L.W."/>
            <person name="Tomita R."/>
            <person name="Iwane A.H."/>
            <person name="Miyagishima S.Y."/>
        </authorList>
    </citation>
    <scope>NUCLEOTIDE SEQUENCE</scope>
    <source>
        <strain evidence="1">NBRC 102759</strain>
    </source>
</reference>
<dbReference type="OrthoDB" id="10251727at2759"/>
<dbReference type="Proteomes" id="UP001061958">
    <property type="component" value="Unassembled WGS sequence"/>
</dbReference>
<dbReference type="Gene3D" id="3.40.50.790">
    <property type="match status" value="1"/>
</dbReference>
<dbReference type="EMBL" id="BQMJ01000047">
    <property type="protein sequence ID" value="GJQ13816.1"/>
    <property type="molecule type" value="Genomic_DNA"/>
</dbReference>
<dbReference type="GO" id="GO:0003723">
    <property type="term" value="F:RNA binding"/>
    <property type="evidence" value="ECO:0007669"/>
    <property type="project" value="InterPro"/>
</dbReference>
<dbReference type="PANTHER" id="PTHR23105">
    <property type="entry name" value="RIBOSOMAL PROTEIN L7AE FAMILY MEMBER"/>
    <property type="match status" value="1"/>
</dbReference>
<comment type="caution">
    <text evidence="1">The sequence shown here is derived from an EMBL/GenBank/DDBJ whole genome shotgun (WGS) entry which is preliminary data.</text>
</comment>
<evidence type="ECO:0000313" key="1">
    <source>
        <dbReference type="EMBL" id="GJQ13816.1"/>
    </source>
</evidence>
<dbReference type="InterPro" id="IPR028364">
    <property type="entry name" value="Ribosomal_uL1/biogenesis"/>
</dbReference>
<evidence type="ECO:0008006" key="3">
    <source>
        <dbReference type="Google" id="ProtNLM"/>
    </source>
</evidence>
<keyword evidence="2" id="KW-1185">Reference proteome</keyword>
<dbReference type="Gene3D" id="3.30.190.20">
    <property type="match status" value="1"/>
</dbReference>
<organism evidence="1 2">
    <name type="scientific">Galdieria partita</name>
    <dbReference type="NCBI Taxonomy" id="83374"/>
    <lineage>
        <taxon>Eukaryota</taxon>
        <taxon>Rhodophyta</taxon>
        <taxon>Bangiophyceae</taxon>
        <taxon>Galdieriales</taxon>
        <taxon>Galdieriaceae</taxon>
        <taxon>Galdieria</taxon>
    </lineage>
</organism>
<gene>
    <name evidence="1" type="ORF">GpartN1_g5607.t1</name>
</gene>
<dbReference type="SUPFAM" id="SSF56808">
    <property type="entry name" value="Ribosomal protein L1"/>
    <property type="match status" value="1"/>
</dbReference>
<dbReference type="CDD" id="cd00403">
    <property type="entry name" value="Ribosomal_L1"/>
    <property type="match status" value="1"/>
</dbReference>
<dbReference type="InterPro" id="IPR050257">
    <property type="entry name" value="eL8/uL1-like"/>
</dbReference>
<dbReference type="InterPro" id="IPR023674">
    <property type="entry name" value="Ribosomal_uL1-like"/>
</dbReference>
<reference evidence="1" key="2">
    <citation type="submission" date="2022-01" db="EMBL/GenBank/DDBJ databases">
        <authorList>
            <person name="Hirooka S."/>
            <person name="Miyagishima S.Y."/>
        </authorList>
    </citation>
    <scope>NUCLEOTIDE SEQUENCE</scope>
    <source>
        <strain evidence="1">NBRC 102759</strain>
    </source>
</reference>
<sequence>MSSPLVVPSQRILEAVQALRVLREQKDSKRRQSLLKESEDFIFLIVTFKQIPERKAWKPCALPLPHPIYVAGESEVCFIVKDPQRQIKDYLAEHNLKGISKVIGVSKLRKKYSTFALKRQFVQSYDLFLADDRVVPMLAKTLGKECFRKKKVPIPIHMNKNIERDIERALNRTYLFYVDGPCSSARIGKMTFSNESLVDNVLSCVETLSHSSPGGCDNIQSLLLKTVDSLALPIFQSYAKQESFIEETTFCN</sequence>
<dbReference type="AlphaFoldDB" id="A0A9C7Q1J8"/>
<name>A0A9C7Q1J8_9RHOD</name>
<proteinExistence type="predicted"/>
<accession>A0A9C7Q1J8</accession>
<protein>
    <recommendedName>
        <fullName evidence="3">Ribosomal protein L1</fullName>
    </recommendedName>
</protein>
<dbReference type="Pfam" id="PF00687">
    <property type="entry name" value="Ribosomal_L1"/>
    <property type="match status" value="1"/>
</dbReference>